<keyword evidence="1" id="KW-0238">DNA-binding</keyword>
<feature type="domain" description="HTH cro/C1-type" evidence="2">
    <location>
        <begin position="5"/>
        <end position="60"/>
    </location>
</feature>
<dbReference type="InterPro" id="IPR001387">
    <property type="entry name" value="Cro/C1-type_HTH"/>
</dbReference>
<dbReference type="InterPro" id="IPR010982">
    <property type="entry name" value="Lambda_DNA-bd_dom_sf"/>
</dbReference>
<evidence type="ECO:0000256" key="1">
    <source>
        <dbReference type="ARBA" id="ARBA00023125"/>
    </source>
</evidence>
<dbReference type="Gene3D" id="1.10.260.40">
    <property type="entry name" value="lambda repressor-like DNA-binding domains"/>
    <property type="match status" value="1"/>
</dbReference>
<dbReference type="GO" id="GO:0003677">
    <property type="term" value="F:DNA binding"/>
    <property type="evidence" value="ECO:0007669"/>
    <property type="project" value="UniProtKB-KW"/>
</dbReference>
<dbReference type="PANTHER" id="PTHR46558">
    <property type="entry name" value="TRACRIPTIONAL REGULATORY PROTEIN-RELATED-RELATED"/>
    <property type="match status" value="1"/>
</dbReference>
<comment type="caution">
    <text evidence="3">The sequence shown here is derived from an EMBL/GenBank/DDBJ whole genome shotgun (WGS) entry which is preliminary data.</text>
</comment>
<proteinExistence type="predicted"/>
<dbReference type="CDD" id="cd00093">
    <property type="entry name" value="HTH_XRE"/>
    <property type="match status" value="1"/>
</dbReference>
<name>C4II66_CLOBU</name>
<protein>
    <submittedName>
        <fullName evidence="3">Conserved domain protein</fullName>
    </submittedName>
</protein>
<reference evidence="3 4" key="1">
    <citation type="submission" date="2009-08" db="EMBL/GenBank/DDBJ databases">
        <authorList>
            <person name="Shrivastava S."/>
            <person name="Brinkac L.B."/>
            <person name="Brown J.L."/>
            <person name="Bruce D.B."/>
            <person name="Detter C."/>
            <person name="Green L.D."/>
            <person name="Munk C.A."/>
            <person name="Rogers Y.C."/>
            <person name="Tapia R."/>
            <person name="Sims D.R."/>
            <person name="Smith L.A."/>
            <person name="Smith T.J."/>
            <person name="Sutton G."/>
            <person name="Brettin T."/>
        </authorList>
    </citation>
    <scope>NUCLEOTIDE SEQUENCE [LARGE SCALE GENOMIC DNA]</scope>
    <source>
        <strain evidence="4">E4 str. BoNT E BL5262</strain>
    </source>
</reference>
<gene>
    <name evidence="3" type="ORF">CLP_2950</name>
</gene>
<dbReference type="EMBL" id="ACOM01000005">
    <property type="protein sequence ID" value="EEP54259.1"/>
    <property type="molecule type" value="Genomic_DNA"/>
</dbReference>
<dbReference type="AlphaFoldDB" id="C4II66"/>
<dbReference type="SMART" id="SM00530">
    <property type="entry name" value="HTH_XRE"/>
    <property type="match status" value="1"/>
</dbReference>
<dbReference type="eggNOG" id="COG1476">
    <property type="taxonomic scope" value="Bacteria"/>
</dbReference>
<evidence type="ECO:0000259" key="2">
    <source>
        <dbReference type="PROSITE" id="PS50943"/>
    </source>
</evidence>
<organism evidence="3 4">
    <name type="scientific">Clostridium butyricum E4 str. BoNT E BL5262</name>
    <dbReference type="NCBI Taxonomy" id="632245"/>
    <lineage>
        <taxon>Bacteria</taxon>
        <taxon>Bacillati</taxon>
        <taxon>Bacillota</taxon>
        <taxon>Clostridia</taxon>
        <taxon>Eubacteriales</taxon>
        <taxon>Clostridiaceae</taxon>
        <taxon>Clostridium</taxon>
    </lineage>
</organism>
<dbReference type="HOGENOM" id="CLU_066192_44_5_9"/>
<evidence type="ECO:0000313" key="4">
    <source>
        <dbReference type="Proteomes" id="UP000003081"/>
    </source>
</evidence>
<dbReference type="Pfam" id="PF01381">
    <property type="entry name" value="HTH_3"/>
    <property type="match status" value="1"/>
</dbReference>
<keyword evidence="4" id="KW-1185">Reference proteome</keyword>
<dbReference type="RefSeq" id="WP_003415185.1">
    <property type="nucleotide sequence ID" value="NZ_ACOM01000005.1"/>
</dbReference>
<dbReference type="SUPFAM" id="SSF47413">
    <property type="entry name" value="lambda repressor-like DNA-binding domains"/>
    <property type="match status" value="1"/>
</dbReference>
<dbReference type="PROSITE" id="PS50943">
    <property type="entry name" value="HTH_CROC1"/>
    <property type="match status" value="1"/>
</dbReference>
<accession>C4II66</accession>
<evidence type="ECO:0000313" key="3">
    <source>
        <dbReference type="EMBL" id="EEP54259.1"/>
    </source>
</evidence>
<dbReference type="Proteomes" id="UP000003081">
    <property type="component" value="Unassembled WGS sequence"/>
</dbReference>
<sequence>MYDKLKKVREERGITQDIMASLLGYKHKSGYSKLELGERKMSVEQAKIISDFFGMSIDDIFFENKVNKMTT</sequence>
<dbReference type="PANTHER" id="PTHR46558:SF4">
    <property type="entry name" value="DNA-BIDING PHAGE PROTEIN"/>
    <property type="match status" value="1"/>
</dbReference>